<feature type="compositionally biased region" description="Basic and acidic residues" evidence="6">
    <location>
        <begin position="278"/>
        <end position="338"/>
    </location>
</feature>
<dbReference type="EC" id="5.4.99.-" evidence="5"/>
<dbReference type="CDD" id="cd02556">
    <property type="entry name" value="PseudoU_synth_RluB"/>
    <property type="match status" value="1"/>
</dbReference>
<protein>
    <recommendedName>
        <fullName evidence="5">Pseudouridine synthase</fullName>
        <ecNumber evidence="5">5.4.99.-</ecNumber>
    </recommendedName>
</protein>
<dbReference type="Gene3D" id="3.30.70.580">
    <property type="entry name" value="Pseudouridine synthase I, catalytic domain, N-terminal subdomain"/>
    <property type="match status" value="1"/>
</dbReference>
<keyword evidence="2 4" id="KW-0694">RNA-binding</keyword>
<feature type="compositionally biased region" description="Basic and acidic residues" evidence="6">
    <location>
        <begin position="90"/>
        <end position="99"/>
    </location>
</feature>
<dbReference type="InterPro" id="IPR000748">
    <property type="entry name" value="PsdUridine_synth_RsuA/RluB/E/F"/>
</dbReference>
<feature type="compositionally biased region" description="Basic and acidic residues" evidence="6">
    <location>
        <begin position="106"/>
        <end position="158"/>
    </location>
</feature>
<evidence type="ECO:0000256" key="4">
    <source>
        <dbReference type="PROSITE-ProRule" id="PRU00182"/>
    </source>
</evidence>
<dbReference type="SUPFAM" id="SSF55120">
    <property type="entry name" value="Pseudouridine synthase"/>
    <property type="match status" value="1"/>
</dbReference>
<evidence type="ECO:0000256" key="5">
    <source>
        <dbReference type="RuleBase" id="RU003887"/>
    </source>
</evidence>
<evidence type="ECO:0000259" key="7">
    <source>
        <dbReference type="SMART" id="SM00363"/>
    </source>
</evidence>
<organism evidence="8 9">
    <name type="scientific">Parachitinimonas caeni</name>
    <dbReference type="NCBI Taxonomy" id="3031301"/>
    <lineage>
        <taxon>Bacteria</taxon>
        <taxon>Pseudomonadati</taxon>
        <taxon>Pseudomonadota</taxon>
        <taxon>Betaproteobacteria</taxon>
        <taxon>Neisseriales</taxon>
        <taxon>Chitinibacteraceae</taxon>
        <taxon>Parachitinimonas</taxon>
    </lineage>
</organism>
<evidence type="ECO:0000313" key="9">
    <source>
        <dbReference type="Proteomes" id="UP001172778"/>
    </source>
</evidence>
<dbReference type="InterPro" id="IPR020103">
    <property type="entry name" value="PsdUridine_synth_cat_dom_sf"/>
</dbReference>
<dbReference type="SUPFAM" id="SSF55174">
    <property type="entry name" value="Alpha-L RNA-binding motif"/>
    <property type="match status" value="1"/>
</dbReference>
<feature type="compositionally biased region" description="Basic and acidic residues" evidence="6">
    <location>
        <begin position="179"/>
        <end position="247"/>
    </location>
</feature>
<keyword evidence="3 5" id="KW-0413">Isomerase</keyword>
<dbReference type="PANTHER" id="PTHR47683:SF3">
    <property type="entry name" value="RIBOSOMAL LARGE SUBUNIT PSEUDOURIDINE SYNTHASE B"/>
    <property type="match status" value="1"/>
</dbReference>
<reference evidence="8" key="1">
    <citation type="submission" date="2023-03" db="EMBL/GenBank/DDBJ databases">
        <title>Chitinimonas shenzhenensis gen. nov., sp. nov., a novel member of family Burkholderiaceae isolated from activated sludge collected in Shen Zhen, China.</title>
        <authorList>
            <person name="Wang X."/>
        </authorList>
    </citation>
    <scope>NUCLEOTIDE SEQUENCE</scope>
    <source>
        <strain evidence="8">DQS-5</strain>
    </source>
</reference>
<comment type="caution">
    <text evidence="8">The sequence shown here is derived from an EMBL/GenBank/DDBJ whole genome shotgun (WGS) entry which is preliminary data.</text>
</comment>
<evidence type="ECO:0000256" key="1">
    <source>
        <dbReference type="ARBA" id="ARBA00008348"/>
    </source>
</evidence>
<dbReference type="InterPro" id="IPR042092">
    <property type="entry name" value="PsdUridine_s_RsuA/RluB/E/F_cat"/>
</dbReference>
<feature type="compositionally biased region" description="Gly residues" evidence="6">
    <location>
        <begin position="261"/>
        <end position="274"/>
    </location>
</feature>
<dbReference type="SMART" id="SM00363">
    <property type="entry name" value="S4"/>
    <property type="match status" value="1"/>
</dbReference>
<dbReference type="RefSeq" id="WP_284102887.1">
    <property type="nucleotide sequence ID" value="NZ_JARRAF010000041.1"/>
</dbReference>
<evidence type="ECO:0000256" key="3">
    <source>
        <dbReference type="ARBA" id="ARBA00023235"/>
    </source>
</evidence>
<dbReference type="NCBIfam" id="NF007976">
    <property type="entry name" value="PRK10700.1"/>
    <property type="match status" value="1"/>
</dbReference>
<dbReference type="PROSITE" id="PS50889">
    <property type="entry name" value="S4"/>
    <property type="match status" value="1"/>
</dbReference>
<dbReference type="Gene3D" id="3.10.290.10">
    <property type="entry name" value="RNA-binding S4 domain"/>
    <property type="match status" value="1"/>
</dbReference>
<dbReference type="InterPro" id="IPR018496">
    <property type="entry name" value="PsdUridine_synth_RsuA/RluB_CS"/>
</dbReference>
<accession>A0ABT7E2P1</accession>
<feature type="region of interest" description="Disordered" evidence="6">
    <location>
        <begin position="1"/>
        <end position="379"/>
    </location>
</feature>
<dbReference type="PANTHER" id="PTHR47683">
    <property type="entry name" value="PSEUDOURIDINE SYNTHASE FAMILY PROTEIN-RELATED"/>
    <property type="match status" value="1"/>
</dbReference>
<gene>
    <name evidence="8" type="ORF">PZA18_21220</name>
</gene>
<dbReference type="Gene3D" id="3.30.70.1560">
    <property type="entry name" value="Alpha-L RNA-binding motif"/>
    <property type="match status" value="1"/>
</dbReference>
<feature type="compositionally biased region" description="Low complexity" evidence="6">
    <location>
        <begin position="53"/>
        <end position="63"/>
    </location>
</feature>
<dbReference type="EMBL" id="JARRAF010000041">
    <property type="protein sequence ID" value="MDK2126568.1"/>
    <property type="molecule type" value="Genomic_DNA"/>
</dbReference>
<dbReference type="InterPro" id="IPR002942">
    <property type="entry name" value="S4_RNA-bd"/>
</dbReference>
<dbReference type="Proteomes" id="UP001172778">
    <property type="component" value="Unassembled WGS sequence"/>
</dbReference>
<sequence length="663" mass="74259">MSSPRKPTLKLSRPPVTEQKQARQPAPAFAGRGKPMPAGRGGHGDQKPQGNWSGSRGEQSGGWSERREGSSGRGGPRFAGRGEPQGGYADRSERGRDRQPGGYGNERQDDRRPAGGGRFNDERRSGAGRFEESSGAGRDRYQGRDERNQRGGEGRFEGGGRGQNRQPGGQGDRFGGGNRYEDRRSSGGAPYERRHDEGRGFQERQGGERRPAGRFQDGNRSDERFPPRNERGSGYGDRQERGRDGNRSRPAGAWDEAPRGSQGGRRGSADGGGYDSRPPARDARGGAGRYGEERRFSSSESGDGRRQSPRYEGRRDDRAPEQERFGRGRDDQSMRREGAGQPRRSNYTGSEERGPRRNPGQNDMPRGDGFAPPPRFKPLQVAPAKKMPMRGGNQKQVLVQQQLREKRVEARHIDEQRLQKALAYTGLGSRRECEEWIAAGRVSVDGVVSVLGARVSPGNVVRVDGKIVHIKWPDRLPRIVMYHKPEGEIVSRDDPEGRVTVFDRLPRLHSSKWVAIGRLDYNTSGLLVFTTSGELANRMMHPRFEVEREYAVRILGQLTDEQKTEITRGIALEDGPARFERLEDHGGEGHNHWYRVVIREGRNREVRRMFEYFGFTVSRLMRVRFGSMSMPSRLKRGQYYELDETEVLAVLKWAGLGLTGTAN</sequence>
<dbReference type="Pfam" id="PF00849">
    <property type="entry name" value="PseudoU_synth_2"/>
    <property type="match status" value="1"/>
</dbReference>
<dbReference type="InterPro" id="IPR006145">
    <property type="entry name" value="PsdUridine_synth_RsuA/RluA"/>
</dbReference>
<dbReference type="PROSITE" id="PS01149">
    <property type="entry name" value="PSI_RSU"/>
    <property type="match status" value="1"/>
</dbReference>
<dbReference type="InterPro" id="IPR036986">
    <property type="entry name" value="S4_RNA-bd_sf"/>
</dbReference>
<name>A0ABT7E2P1_9NEIS</name>
<comment type="similarity">
    <text evidence="1 5">Belongs to the pseudouridine synthase RsuA family.</text>
</comment>
<dbReference type="Pfam" id="PF01479">
    <property type="entry name" value="S4"/>
    <property type="match status" value="1"/>
</dbReference>
<evidence type="ECO:0000256" key="6">
    <source>
        <dbReference type="SAM" id="MobiDB-lite"/>
    </source>
</evidence>
<dbReference type="InterPro" id="IPR020094">
    <property type="entry name" value="TruA/RsuA/RluB/E/F_N"/>
</dbReference>
<feature type="compositionally biased region" description="Gly residues" evidence="6">
    <location>
        <begin position="159"/>
        <end position="178"/>
    </location>
</feature>
<dbReference type="InterPro" id="IPR050343">
    <property type="entry name" value="RsuA_PseudoU_synthase"/>
</dbReference>
<evidence type="ECO:0000256" key="2">
    <source>
        <dbReference type="ARBA" id="ARBA00022884"/>
    </source>
</evidence>
<feature type="domain" description="RNA-binding S4" evidence="7">
    <location>
        <begin position="416"/>
        <end position="476"/>
    </location>
</feature>
<dbReference type="NCBIfam" id="TIGR00093">
    <property type="entry name" value="pseudouridine synthase"/>
    <property type="match status" value="1"/>
</dbReference>
<keyword evidence="9" id="KW-1185">Reference proteome</keyword>
<evidence type="ECO:0000313" key="8">
    <source>
        <dbReference type="EMBL" id="MDK2126568.1"/>
    </source>
</evidence>
<proteinExistence type="inferred from homology"/>
<dbReference type="CDD" id="cd00165">
    <property type="entry name" value="S4"/>
    <property type="match status" value="1"/>
</dbReference>